<feature type="transmembrane region" description="Helical" evidence="20">
    <location>
        <begin position="188"/>
        <end position="209"/>
    </location>
</feature>
<feature type="domain" description="RING-type" evidence="21">
    <location>
        <begin position="372"/>
        <end position="414"/>
    </location>
</feature>
<evidence type="ECO:0000256" key="18">
    <source>
        <dbReference type="ARBA" id="ARBA00041230"/>
    </source>
</evidence>
<comment type="caution">
    <text evidence="22">The sequence shown here is derived from an EMBL/GenBank/DDBJ whole genome shotgun (WGS) entry which is preliminary data.</text>
</comment>
<dbReference type="VEuPathDB" id="FungiDB:MGL_2667"/>
<comment type="catalytic activity">
    <reaction evidence="1">
        <text>S-ubiquitinyl-[E2 ubiquitin-conjugating enzyme]-L-cysteine + [acceptor protein]-L-lysine = [E2 ubiquitin-conjugating enzyme]-L-cysteine + N(6)-ubiquitinyl-[acceptor protein]-L-lysine.</text>
        <dbReference type="EC" id="2.3.2.27"/>
    </reaction>
</comment>
<dbReference type="EMBL" id="AAYY01000009">
    <property type="protein sequence ID" value="EDP43071.1"/>
    <property type="molecule type" value="Genomic_DNA"/>
</dbReference>
<keyword evidence="23" id="KW-1185">Reference proteome</keyword>
<keyword evidence="17" id="KW-0576">Peroxisome</keyword>
<evidence type="ECO:0000313" key="23">
    <source>
        <dbReference type="Proteomes" id="UP000008837"/>
    </source>
</evidence>
<dbReference type="EC" id="2.3.2.27" evidence="5"/>
<dbReference type="OMA" id="YCDVVQL"/>
<dbReference type="OrthoDB" id="6270329at2759"/>
<evidence type="ECO:0000256" key="6">
    <source>
        <dbReference type="ARBA" id="ARBA00022448"/>
    </source>
</evidence>
<dbReference type="InterPro" id="IPR017907">
    <property type="entry name" value="Znf_RING_CS"/>
</dbReference>
<evidence type="ECO:0000256" key="11">
    <source>
        <dbReference type="ARBA" id="ARBA00022771"/>
    </source>
</evidence>
<evidence type="ECO:0000256" key="12">
    <source>
        <dbReference type="ARBA" id="ARBA00022786"/>
    </source>
</evidence>
<dbReference type="PANTHER" id="PTHR23350">
    <property type="entry name" value="PEROXISOME ASSEMBLY PROTEIN 10"/>
    <property type="match status" value="1"/>
</dbReference>
<keyword evidence="12" id="KW-0833">Ubl conjugation pathway</keyword>
<dbReference type="GO" id="GO:0016562">
    <property type="term" value="P:protein import into peroxisome matrix, receptor recycling"/>
    <property type="evidence" value="ECO:0007669"/>
    <property type="project" value="UniProtKB-ARBA"/>
</dbReference>
<dbReference type="GO" id="GO:0008270">
    <property type="term" value="F:zinc ion binding"/>
    <property type="evidence" value="ECO:0007669"/>
    <property type="project" value="UniProtKB-KW"/>
</dbReference>
<evidence type="ECO:0000259" key="21">
    <source>
        <dbReference type="PROSITE" id="PS50089"/>
    </source>
</evidence>
<dbReference type="GO" id="GO:0061630">
    <property type="term" value="F:ubiquitin protein ligase activity"/>
    <property type="evidence" value="ECO:0007669"/>
    <property type="project" value="UniProtKB-EC"/>
</dbReference>
<evidence type="ECO:0000256" key="5">
    <source>
        <dbReference type="ARBA" id="ARBA00012483"/>
    </source>
</evidence>
<dbReference type="InterPro" id="IPR013083">
    <property type="entry name" value="Znf_RING/FYVE/PHD"/>
</dbReference>
<evidence type="ECO:0000256" key="20">
    <source>
        <dbReference type="SAM" id="Phobius"/>
    </source>
</evidence>
<keyword evidence="14" id="KW-0653">Protein transport</keyword>
<dbReference type="KEGG" id="mgl:MGL_2667"/>
<dbReference type="STRING" id="425265.A8Q4X7"/>
<evidence type="ECO:0000256" key="8">
    <source>
        <dbReference type="ARBA" id="ARBA00022679"/>
    </source>
</evidence>
<evidence type="ECO:0000256" key="15">
    <source>
        <dbReference type="ARBA" id="ARBA00022989"/>
    </source>
</evidence>
<keyword evidence="15 20" id="KW-1133">Transmembrane helix</keyword>
<dbReference type="GO" id="GO:0005778">
    <property type="term" value="C:peroxisomal membrane"/>
    <property type="evidence" value="ECO:0007669"/>
    <property type="project" value="UniProtKB-SubCell"/>
</dbReference>
<proteinExistence type="inferred from homology"/>
<dbReference type="InterPro" id="IPR025654">
    <property type="entry name" value="PEX2/10"/>
</dbReference>
<dbReference type="Gene3D" id="3.30.40.10">
    <property type="entry name" value="Zinc/RING finger domain, C3HC4 (zinc finger)"/>
    <property type="match status" value="1"/>
</dbReference>
<evidence type="ECO:0000256" key="17">
    <source>
        <dbReference type="ARBA" id="ARBA00023140"/>
    </source>
</evidence>
<dbReference type="Pfam" id="PF04757">
    <property type="entry name" value="Pex2_Pex12"/>
    <property type="match status" value="1"/>
</dbReference>
<keyword evidence="13" id="KW-0862">Zinc</keyword>
<name>A8Q4X7_MALGO</name>
<dbReference type="GeneID" id="5854590"/>
<keyword evidence="8" id="KW-0808">Transferase</keyword>
<dbReference type="InParanoid" id="A8Q4X7"/>
<dbReference type="InterPro" id="IPR001841">
    <property type="entry name" value="Znf_RING"/>
</dbReference>
<sequence>MREEKVTSLSTPARYRYPRSAQAEIVRLHQKDTYYRDAFHEQLKEFAINVFGSRATHKYENLLILGSSLVYFGLCTLNGAQSLGEEYVNAMMRHRKTGHIVSAKRRAAFLLLYVVAPYIVARSYSAVRAWVVRVGALNDEKREEEKQLESMGIVGMENPTLCSRIWSRWKVDELIHWLSRHLPGAHELAGSHGFFAYVSAAQLAMFYLWGRYYTLAHRFVGADYMYASARRPGSPPMSYEVLGVLLTIQFLVKLGLMWRNRLLRANGGVAVRDVIFASRSRNPNQKPHLKLDDKEVFPHDGTVVTREPGMFMPQPYTFPLIYPCADGEVKPADLGMEQVSTEEESRDFDAAQAAIRTRTAQLEAISSQILRCTLCMDRREPQKGDSAVTECGHVFCWACIEEWLSEKPECPLCRQGVSITQLMPIYNL</sequence>
<dbReference type="GO" id="GO:0016567">
    <property type="term" value="P:protein ubiquitination"/>
    <property type="evidence" value="ECO:0007669"/>
    <property type="project" value="UniProtKB-ARBA"/>
</dbReference>
<evidence type="ECO:0000256" key="7">
    <source>
        <dbReference type="ARBA" id="ARBA00022593"/>
    </source>
</evidence>
<keyword evidence="10" id="KW-0479">Metal-binding</keyword>
<evidence type="ECO:0000313" key="22">
    <source>
        <dbReference type="EMBL" id="EDP43071.1"/>
    </source>
</evidence>
<keyword evidence="11 19" id="KW-0863">Zinc-finger</keyword>
<evidence type="ECO:0000256" key="10">
    <source>
        <dbReference type="ARBA" id="ARBA00022723"/>
    </source>
</evidence>
<evidence type="ECO:0000256" key="2">
    <source>
        <dbReference type="ARBA" id="ARBA00004585"/>
    </source>
</evidence>
<comment type="subcellular location">
    <subcellularLocation>
        <location evidence="2">Peroxisome membrane</location>
        <topology evidence="2">Multi-pass membrane protein</topology>
    </subcellularLocation>
</comment>
<evidence type="ECO:0000256" key="9">
    <source>
        <dbReference type="ARBA" id="ARBA00022692"/>
    </source>
</evidence>
<organism evidence="22 23">
    <name type="scientific">Malassezia globosa (strain ATCC MYA-4612 / CBS 7966)</name>
    <name type="common">Dandruff-associated fungus</name>
    <dbReference type="NCBI Taxonomy" id="425265"/>
    <lineage>
        <taxon>Eukaryota</taxon>
        <taxon>Fungi</taxon>
        <taxon>Dikarya</taxon>
        <taxon>Basidiomycota</taxon>
        <taxon>Ustilaginomycotina</taxon>
        <taxon>Malasseziomycetes</taxon>
        <taxon>Malasseziales</taxon>
        <taxon>Malasseziaceae</taxon>
        <taxon>Malassezia</taxon>
    </lineage>
</organism>
<dbReference type="RefSeq" id="XP_001730285.1">
    <property type="nucleotide sequence ID" value="XM_001730233.1"/>
</dbReference>
<dbReference type="AlphaFoldDB" id="A8Q4X7"/>
<comment type="pathway">
    <text evidence="3">Protein modification; protein ubiquitination.</text>
</comment>
<dbReference type="Proteomes" id="UP000008837">
    <property type="component" value="Unassembled WGS sequence"/>
</dbReference>
<comment type="similarity">
    <text evidence="4">Belongs to the pex2/pex10/pex12 family.</text>
</comment>
<dbReference type="SUPFAM" id="SSF57850">
    <property type="entry name" value="RING/U-box"/>
    <property type="match status" value="1"/>
</dbReference>
<accession>A8Q4X7</accession>
<feature type="transmembrane region" description="Helical" evidence="20">
    <location>
        <begin position="237"/>
        <end position="256"/>
    </location>
</feature>
<keyword evidence="9 20" id="KW-0812">Transmembrane</keyword>
<keyword evidence="16 20" id="KW-0472">Membrane</keyword>
<evidence type="ECO:0000256" key="13">
    <source>
        <dbReference type="ARBA" id="ARBA00022833"/>
    </source>
</evidence>
<evidence type="ECO:0000256" key="19">
    <source>
        <dbReference type="PROSITE-ProRule" id="PRU00175"/>
    </source>
</evidence>
<gene>
    <name evidence="22" type="ORF">MGL_2667</name>
</gene>
<evidence type="ECO:0000256" key="16">
    <source>
        <dbReference type="ARBA" id="ARBA00023136"/>
    </source>
</evidence>
<evidence type="ECO:0000256" key="14">
    <source>
        <dbReference type="ARBA" id="ARBA00022927"/>
    </source>
</evidence>
<keyword evidence="7" id="KW-0962">Peroxisome biogenesis</keyword>
<feature type="transmembrane region" description="Helical" evidence="20">
    <location>
        <begin position="103"/>
        <end position="121"/>
    </location>
</feature>
<reference evidence="22 23" key="1">
    <citation type="journal article" date="2007" name="Proc. Natl. Acad. Sci. U.S.A.">
        <title>Dandruff-associated Malassezia genomes reveal convergent and divergent virulence traits shared with plant and human fungal pathogens.</title>
        <authorList>
            <person name="Xu J."/>
            <person name="Saunders C.W."/>
            <person name="Hu P."/>
            <person name="Grant R.A."/>
            <person name="Boekhout T."/>
            <person name="Kuramae E.E."/>
            <person name="Kronstad J.W."/>
            <person name="Deangelis Y.M."/>
            <person name="Reeder N.L."/>
            <person name="Johnstone K.R."/>
            <person name="Leland M."/>
            <person name="Fieno A.M."/>
            <person name="Begley W.M."/>
            <person name="Sun Y."/>
            <person name="Lacey M.P."/>
            <person name="Chaudhary T."/>
            <person name="Keough T."/>
            <person name="Chu L."/>
            <person name="Sears R."/>
            <person name="Yuan B."/>
            <person name="Dawson T.L.Jr."/>
        </authorList>
    </citation>
    <scope>NUCLEOTIDE SEQUENCE [LARGE SCALE GENOMIC DNA]</scope>
    <source>
        <strain evidence="23">ATCC MYA-4612 / CBS 7966</strain>
    </source>
</reference>
<dbReference type="CDD" id="cd16527">
    <property type="entry name" value="RING-HC_PEX10"/>
    <property type="match status" value="1"/>
</dbReference>
<protein>
    <recommendedName>
        <fullName evidence="5">RING-type E3 ubiquitin transferase</fullName>
        <ecNumber evidence="5">2.3.2.27</ecNumber>
    </recommendedName>
    <alternativeName>
        <fullName evidence="18">Peroxin-10</fullName>
    </alternativeName>
</protein>
<dbReference type="Pfam" id="PF13639">
    <property type="entry name" value="zf-RING_2"/>
    <property type="match status" value="1"/>
</dbReference>
<dbReference type="InterPro" id="IPR006845">
    <property type="entry name" value="Pex_N"/>
</dbReference>
<evidence type="ECO:0000256" key="1">
    <source>
        <dbReference type="ARBA" id="ARBA00000900"/>
    </source>
</evidence>
<dbReference type="PROSITE" id="PS00518">
    <property type="entry name" value="ZF_RING_1"/>
    <property type="match status" value="1"/>
</dbReference>
<keyword evidence="6" id="KW-0813">Transport</keyword>
<evidence type="ECO:0000256" key="3">
    <source>
        <dbReference type="ARBA" id="ARBA00004906"/>
    </source>
</evidence>
<dbReference type="SMART" id="SM00184">
    <property type="entry name" value="RING"/>
    <property type="match status" value="1"/>
</dbReference>
<dbReference type="PROSITE" id="PS50089">
    <property type="entry name" value="ZF_RING_2"/>
    <property type="match status" value="1"/>
</dbReference>
<evidence type="ECO:0000256" key="4">
    <source>
        <dbReference type="ARBA" id="ARBA00008704"/>
    </source>
</evidence>
<dbReference type="PANTHER" id="PTHR23350:SF0">
    <property type="entry name" value="PEROXISOME BIOGENESIS FACTOR 10"/>
    <property type="match status" value="1"/>
</dbReference>